<feature type="region of interest" description="Disordered" evidence="1">
    <location>
        <begin position="37"/>
        <end position="57"/>
    </location>
</feature>
<dbReference type="AlphaFoldDB" id="A0AAW1PJJ7"/>
<evidence type="ECO:0000313" key="3">
    <source>
        <dbReference type="Proteomes" id="UP001465755"/>
    </source>
</evidence>
<organism evidence="2 3">
    <name type="scientific">Symbiochloris irregularis</name>
    <dbReference type="NCBI Taxonomy" id="706552"/>
    <lineage>
        <taxon>Eukaryota</taxon>
        <taxon>Viridiplantae</taxon>
        <taxon>Chlorophyta</taxon>
        <taxon>core chlorophytes</taxon>
        <taxon>Trebouxiophyceae</taxon>
        <taxon>Trebouxiales</taxon>
        <taxon>Trebouxiaceae</taxon>
        <taxon>Symbiochloris</taxon>
    </lineage>
</organism>
<name>A0AAW1PJJ7_9CHLO</name>
<dbReference type="EMBL" id="JALJOQ010000028">
    <property type="protein sequence ID" value="KAK9808049.1"/>
    <property type="molecule type" value="Genomic_DNA"/>
</dbReference>
<evidence type="ECO:0000256" key="1">
    <source>
        <dbReference type="SAM" id="MobiDB-lite"/>
    </source>
</evidence>
<reference evidence="2 3" key="1">
    <citation type="journal article" date="2024" name="Nat. Commun.">
        <title>Phylogenomics reveals the evolutionary origins of lichenization in chlorophyte algae.</title>
        <authorList>
            <person name="Puginier C."/>
            <person name="Libourel C."/>
            <person name="Otte J."/>
            <person name="Skaloud P."/>
            <person name="Haon M."/>
            <person name="Grisel S."/>
            <person name="Petersen M."/>
            <person name="Berrin J.G."/>
            <person name="Delaux P.M."/>
            <person name="Dal Grande F."/>
            <person name="Keller J."/>
        </authorList>
    </citation>
    <scope>NUCLEOTIDE SEQUENCE [LARGE SCALE GENOMIC DNA]</scope>
    <source>
        <strain evidence="2 3">SAG 2036</strain>
    </source>
</reference>
<accession>A0AAW1PJJ7</accession>
<comment type="caution">
    <text evidence="2">The sequence shown here is derived from an EMBL/GenBank/DDBJ whole genome shotgun (WGS) entry which is preliminary data.</text>
</comment>
<dbReference type="Proteomes" id="UP001465755">
    <property type="component" value="Unassembled WGS sequence"/>
</dbReference>
<sequence length="99" mass="11156">MGVSNQKQVEFYQDAMSRQFKVIESYLGSAITQGPTKRARLPEASNPQFRPGKPKPYYFRGGRLAKKDEYKGIPELKNVACSTLEEARAVVRSFGIDPE</sequence>
<evidence type="ECO:0000313" key="2">
    <source>
        <dbReference type="EMBL" id="KAK9808049.1"/>
    </source>
</evidence>
<gene>
    <name evidence="2" type="ORF">WJX73_009285</name>
</gene>
<proteinExistence type="predicted"/>
<protein>
    <submittedName>
        <fullName evidence="2">Uncharacterized protein</fullName>
    </submittedName>
</protein>
<keyword evidence="3" id="KW-1185">Reference proteome</keyword>